<gene>
    <name evidence="1" type="ORF">TPAR_07246</name>
</gene>
<protein>
    <submittedName>
        <fullName evidence="1">Uncharacterized protein</fullName>
    </submittedName>
</protein>
<sequence>MAQADNASLILAKAQFNGASKEQLRPVPNAVEFDGVAANQRSSVLDTEYRGAEPYDTYDINVVPRPHSHRAQLDEQGDSDEVCHFGHDAKPRFLGSMEQLNYVQALEFNTFQVIGFDELAFVDQHLQGSIGNYILLRDDQHDHTYLAKGHPDVSSRRHGNFNNGHECYLGFKCWSKQCHQFQIGMDNWSQPNHVADIEVAELLSAELNDDFSVQWRPIDKTREDVGVPQLNGHELRKGHRE</sequence>
<dbReference type="AlphaFoldDB" id="A0A2S4KQU4"/>
<reference evidence="1 2" key="1">
    <citation type="submission" date="2018-01" db="EMBL/GenBank/DDBJ databases">
        <title>Harnessing the power of phylogenomics to disentangle the directionality and signatures of interkingdom host jumping in the parasitic fungal genus Tolypocladium.</title>
        <authorList>
            <person name="Quandt C.A."/>
            <person name="Patterson W."/>
            <person name="Spatafora J.W."/>
        </authorList>
    </citation>
    <scope>NUCLEOTIDE SEQUENCE [LARGE SCALE GENOMIC DNA]</scope>
    <source>
        <strain evidence="1 2">NRBC 100945</strain>
    </source>
</reference>
<evidence type="ECO:0000313" key="2">
    <source>
        <dbReference type="Proteomes" id="UP000237481"/>
    </source>
</evidence>
<dbReference type="EMBL" id="PKSG01000833">
    <property type="protein sequence ID" value="POR32548.1"/>
    <property type="molecule type" value="Genomic_DNA"/>
</dbReference>
<keyword evidence="2" id="KW-1185">Reference proteome</keyword>
<proteinExistence type="predicted"/>
<comment type="caution">
    <text evidence="1">The sequence shown here is derived from an EMBL/GenBank/DDBJ whole genome shotgun (WGS) entry which is preliminary data.</text>
</comment>
<name>A0A2S4KQU4_9HYPO</name>
<dbReference type="Proteomes" id="UP000237481">
    <property type="component" value="Unassembled WGS sequence"/>
</dbReference>
<accession>A0A2S4KQU4</accession>
<evidence type="ECO:0000313" key="1">
    <source>
        <dbReference type="EMBL" id="POR32548.1"/>
    </source>
</evidence>
<organism evidence="1 2">
    <name type="scientific">Tolypocladium paradoxum</name>
    <dbReference type="NCBI Taxonomy" id="94208"/>
    <lineage>
        <taxon>Eukaryota</taxon>
        <taxon>Fungi</taxon>
        <taxon>Dikarya</taxon>
        <taxon>Ascomycota</taxon>
        <taxon>Pezizomycotina</taxon>
        <taxon>Sordariomycetes</taxon>
        <taxon>Hypocreomycetidae</taxon>
        <taxon>Hypocreales</taxon>
        <taxon>Ophiocordycipitaceae</taxon>
        <taxon>Tolypocladium</taxon>
    </lineage>
</organism>